<evidence type="ECO:0000313" key="3">
    <source>
        <dbReference type="Proteomes" id="UP000823521"/>
    </source>
</evidence>
<evidence type="ECO:0000259" key="1">
    <source>
        <dbReference type="Pfam" id="PF13847"/>
    </source>
</evidence>
<gene>
    <name evidence="2" type="ORF">GSF22_31755</name>
</gene>
<dbReference type="Gene3D" id="3.40.50.150">
    <property type="entry name" value="Vaccinia Virus protein VP39"/>
    <property type="match status" value="1"/>
</dbReference>
<dbReference type="InterPro" id="IPR029063">
    <property type="entry name" value="SAM-dependent_MTases_sf"/>
</dbReference>
<keyword evidence="2" id="KW-0808">Transferase</keyword>
<dbReference type="CDD" id="cd02440">
    <property type="entry name" value="AdoMet_MTases"/>
    <property type="match status" value="1"/>
</dbReference>
<organism evidence="2 3">
    <name type="scientific">Micromonospora echinofusca</name>
    <dbReference type="NCBI Taxonomy" id="47858"/>
    <lineage>
        <taxon>Bacteria</taxon>
        <taxon>Bacillati</taxon>
        <taxon>Actinomycetota</taxon>
        <taxon>Actinomycetes</taxon>
        <taxon>Micromonosporales</taxon>
        <taxon>Micromonosporaceae</taxon>
        <taxon>Micromonospora</taxon>
    </lineage>
</organism>
<dbReference type="InterPro" id="IPR025714">
    <property type="entry name" value="Methyltranfer_dom"/>
</dbReference>
<dbReference type="Proteomes" id="UP000823521">
    <property type="component" value="Unassembled WGS sequence"/>
</dbReference>
<dbReference type="Pfam" id="PF13847">
    <property type="entry name" value="Methyltransf_31"/>
    <property type="match status" value="1"/>
</dbReference>
<dbReference type="GO" id="GO:0008168">
    <property type="term" value="F:methyltransferase activity"/>
    <property type="evidence" value="ECO:0007669"/>
    <property type="project" value="UniProtKB-KW"/>
</dbReference>
<reference evidence="2 3" key="1">
    <citation type="submission" date="2019-12" db="EMBL/GenBank/DDBJ databases">
        <title>Whole genome sequencing of endophytic Actinobacterium Micromonospora sp. MPMI6T.</title>
        <authorList>
            <person name="Evv R."/>
            <person name="Podile A.R."/>
        </authorList>
    </citation>
    <scope>NUCLEOTIDE SEQUENCE [LARGE SCALE GENOMIC DNA]</scope>
    <source>
        <strain evidence="2 3">MPMI6</strain>
    </source>
</reference>
<protein>
    <submittedName>
        <fullName evidence="2">Methyltransferase domain-containing protein</fullName>
    </submittedName>
</protein>
<dbReference type="GO" id="GO:0032259">
    <property type="term" value="P:methylation"/>
    <property type="evidence" value="ECO:0007669"/>
    <property type="project" value="UniProtKB-KW"/>
</dbReference>
<name>A0ABS3W175_MICEH</name>
<accession>A0ABS3W175</accession>
<proteinExistence type="predicted"/>
<sequence length="152" mass="16949">MRYDAPATLFAGTEEGYSVYRPPHPEVFVDLVAGLDPGGPVLDLGTGPGSLGLGMAMRGRAVIGVDVSPKMIEVAHQRAVHVVVDDEVFHVLSVETVRSPRARILAWCRLTDFCRWGMRMRQRLNGSGWCRRCLGSPCRRRSPRCCWLRRVS</sequence>
<comment type="caution">
    <text evidence="2">The sequence shown here is derived from an EMBL/GenBank/DDBJ whole genome shotgun (WGS) entry which is preliminary data.</text>
</comment>
<keyword evidence="3" id="KW-1185">Reference proteome</keyword>
<feature type="domain" description="Methyltransferase" evidence="1">
    <location>
        <begin position="36"/>
        <end position="96"/>
    </location>
</feature>
<dbReference type="EMBL" id="WVUH01000508">
    <property type="protein sequence ID" value="MBO4210534.1"/>
    <property type="molecule type" value="Genomic_DNA"/>
</dbReference>
<evidence type="ECO:0000313" key="2">
    <source>
        <dbReference type="EMBL" id="MBO4210534.1"/>
    </source>
</evidence>
<dbReference type="SUPFAM" id="SSF53335">
    <property type="entry name" value="S-adenosyl-L-methionine-dependent methyltransferases"/>
    <property type="match status" value="1"/>
</dbReference>
<keyword evidence="2" id="KW-0489">Methyltransferase</keyword>